<evidence type="ECO:0000313" key="3">
    <source>
        <dbReference type="Proteomes" id="UP000027265"/>
    </source>
</evidence>
<organism evidence="2 3">
    <name type="scientific">Jaapia argillacea MUCL 33604</name>
    <dbReference type="NCBI Taxonomy" id="933084"/>
    <lineage>
        <taxon>Eukaryota</taxon>
        <taxon>Fungi</taxon>
        <taxon>Dikarya</taxon>
        <taxon>Basidiomycota</taxon>
        <taxon>Agaricomycotina</taxon>
        <taxon>Agaricomycetes</taxon>
        <taxon>Agaricomycetidae</taxon>
        <taxon>Jaapiales</taxon>
        <taxon>Jaapiaceae</taxon>
        <taxon>Jaapia</taxon>
    </lineage>
</organism>
<name>A0A067QK73_9AGAM</name>
<keyword evidence="3" id="KW-1185">Reference proteome</keyword>
<protein>
    <submittedName>
        <fullName evidence="2">Uncharacterized protein</fullName>
    </submittedName>
</protein>
<feature type="region of interest" description="Disordered" evidence="1">
    <location>
        <begin position="36"/>
        <end position="112"/>
    </location>
</feature>
<sequence>MNSVRLLRTSPGLLEFHAPRDTARRLHTSSLLSKDFHSGKTVTKGGQDTSISQGHVVSPNNRSPQDVQSQAARAGMDARKAGSSYDHPLDAASSATTKQHKPRGMGGGNPEGIGFVEQVGGEGFSADLFGSQAGVVGRSSSDGAGDGLPGRVEVMPATEADTGRGPIPWEGQTQSEKGRGPNGSFSVTGARGTGPSTPNPLPSQWEGKRTYATSPSAASGSGRTDPHFAGKTQKRKEIHQSSVSTPSESPRISPRASSRTPGHDVNANATSPSGDYLDSGEPGAGSKEYGTVSRDDPYDLPEADRDHKLRYGGRIWDLREWQELIEEKRQ</sequence>
<dbReference type="OrthoDB" id="2687798at2759"/>
<dbReference type="Proteomes" id="UP000027265">
    <property type="component" value="Unassembled WGS sequence"/>
</dbReference>
<feature type="compositionally biased region" description="Polar residues" evidence="1">
    <location>
        <begin position="211"/>
        <end position="222"/>
    </location>
</feature>
<evidence type="ECO:0000313" key="2">
    <source>
        <dbReference type="EMBL" id="KDQ63912.1"/>
    </source>
</evidence>
<feature type="compositionally biased region" description="Basic and acidic residues" evidence="1">
    <location>
        <begin position="293"/>
        <end position="309"/>
    </location>
</feature>
<dbReference type="AlphaFoldDB" id="A0A067QK73"/>
<accession>A0A067QK73</accession>
<feature type="compositionally biased region" description="Polar residues" evidence="1">
    <location>
        <begin position="40"/>
        <end position="71"/>
    </location>
</feature>
<feature type="compositionally biased region" description="Polar residues" evidence="1">
    <location>
        <begin position="240"/>
        <end position="260"/>
    </location>
</feature>
<feature type="region of interest" description="Disordered" evidence="1">
    <location>
        <begin position="137"/>
        <end position="312"/>
    </location>
</feature>
<dbReference type="HOGENOM" id="CLU_842147_0_0_1"/>
<reference evidence="3" key="1">
    <citation type="journal article" date="2014" name="Proc. Natl. Acad. Sci. U.S.A.">
        <title>Extensive sampling of basidiomycete genomes demonstrates inadequacy of the white-rot/brown-rot paradigm for wood decay fungi.</title>
        <authorList>
            <person name="Riley R."/>
            <person name="Salamov A.A."/>
            <person name="Brown D.W."/>
            <person name="Nagy L.G."/>
            <person name="Floudas D."/>
            <person name="Held B.W."/>
            <person name="Levasseur A."/>
            <person name="Lombard V."/>
            <person name="Morin E."/>
            <person name="Otillar R."/>
            <person name="Lindquist E.A."/>
            <person name="Sun H."/>
            <person name="LaButti K.M."/>
            <person name="Schmutz J."/>
            <person name="Jabbour D."/>
            <person name="Luo H."/>
            <person name="Baker S.E."/>
            <person name="Pisabarro A.G."/>
            <person name="Walton J.D."/>
            <person name="Blanchette R.A."/>
            <person name="Henrissat B."/>
            <person name="Martin F."/>
            <person name="Cullen D."/>
            <person name="Hibbett D.S."/>
            <person name="Grigoriev I.V."/>
        </authorList>
    </citation>
    <scope>NUCLEOTIDE SEQUENCE [LARGE SCALE GENOMIC DNA]</scope>
    <source>
        <strain evidence="3">MUCL 33604</strain>
    </source>
</reference>
<dbReference type="EMBL" id="KL197709">
    <property type="protein sequence ID" value="KDQ63912.1"/>
    <property type="molecule type" value="Genomic_DNA"/>
</dbReference>
<proteinExistence type="predicted"/>
<gene>
    <name evidence="2" type="ORF">JAAARDRAFT_27579</name>
</gene>
<dbReference type="InParanoid" id="A0A067QK73"/>
<evidence type="ECO:0000256" key="1">
    <source>
        <dbReference type="SAM" id="MobiDB-lite"/>
    </source>
</evidence>